<dbReference type="InterPro" id="IPR002736">
    <property type="entry name" value="CitG"/>
</dbReference>
<protein>
    <recommendedName>
        <fullName evidence="2">triphosphoribosyl-dephospho-CoA synthase</fullName>
        <ecNumber evidence="2">2.4.2.52</ecNumber>
    </recommendedName>
</protein>
<evidence type="ECO:0000313" key="6">
    <source>
        <dbReference type="EMBL" id="BCR05531.1"/>
    </source>
</evidence>
<proteinExistence type="predicted"/>
<dbReference type="Pfam" id="PF01874">
    <property type="entry name" value="CitG"/>
    <property type="match status" value="1"/>
</dbReference>
<gene>
    <name evidence="6" type="primary">citG</name>
    <name evidence="6" type="ORF">DESUT3_26000</name>
</gene>
<dbReference type="Proteomes" id="UP001319827">
    <property type="component" value="Chromosome"/>
</dbReference>
<dbReference type="RefSeq" id="WP_221248951.1">
    <property type="nucleotide sequence ID" value="NZ_AP024355.1"/>
</dbReference>
<reference evidence="6 7" key="2">
    <citation type="journal article" date="2021" name="Int. J. Syst. Evol. Microbiol.">
        <title>Isolation and Polyphasic Characterization of Desulfuromonas versatilis sp. Nov., an Electrogenic Bacteria Capable of Versatile Metabolism Isolated from a Graphene Oxide-Reducing Enrichment Culture.</title>
        <authorList>
            <person name="Xie L."/>
            <person name="Yoshida N."/>
            <person name="Ishii S."/>
            <person name="Meng L."/>
        </authorList>
    </citation>
    <scope>NUCLEOTIDE SEQUENCE [LARGE SCALE GENOMIC DNA]</scope>
    <source>
        <strain evidence="6 7">NIT-T3</strain>
    </source>
</reference>
<comment type="catalytic activity">
    <reaction evidence="1">
        <text>3'-dephospho-CoA + ATP = 2'-(5''-triphospho-alpha-D-ribosyl)-3'-dephospho-CoA + adenine</text>
        <dbReference type="Rhea" id="RHEA:15117"/>
        <dbReference type="ChEBI" id="CHEBI:16708"/>
        <dbReference type="ChEBI" id="CHEBI:30616"/>
        <dbReference type="ChEBI" id="CHEBI:57328"/>
        <dbReference type="ChEBI" id="CHEBI:61378"/>
        <dbReference type="EC" id="2.4.2.52"/>
    </reaction>
</comment>
<dbReference type="EC" id="2.4.2.52" evidence="2"/>
<evidence type="ECO:0000256" key="4">
    <source>
        <dbReference type="ARBA" id="ARBA00022741"/>
    </source>
</evidence>
<organism evidence="6 7">
    <name type="scientific">Desulfuromonas versatilis</name>
    <dbReference type="NCBI Taxonomy" id="2802975"/>
    <lineage>
        <taxon>Bacteria</taxon>
        <taxon>Pseudomonadati</taxon>
        <taxon>Thermodesulfobacteriota</taxon>
        <taxon>Desulfuromonadia</taxon>
        <taxon>Desulfuromonadales</taxon>
        <taxon>Desulfuromonadaceae</taxon>
        <taxon>Desulfuromonas</taxon>
    </lineage>
</organism>
<keyword evidence="5" id="KW-0067">ATP-binding</keyword>
<accession>A0ABM8HY69</accession>
<evidence type="ECO:0000256" key="1">
    <source>
        <dbReference type="ARBA" id="ARBA00001210"/>
    </source>
</evidence>
<sequence length="292" mass="32021">MNLSHLLQAEELAEALVEGLRRELYLTPKPGLVDLWDNGSHRDLDLEMMDASIELIEEYQHRLLEALRRDAPLKTLVAIGQDAEVGMFKRFGTNTHKGAIFLCGLLVAAQARSGAREPAQLSAATAELAEEFFALGQVPPSHGKKVRQRFGRGGIILEALRGLPALFQTALPAWRDGIALCGDPAEAGFFVLARLMQQVEDTTALHRCGELGLARLRQDGRFLEAALSSGRSVRQHLTLLNEEYCQMNLTMGGVADLLGVAFGYLEYRGELKAEERAQRLPGMALPGGYVCL</sequence>
<dbReference type="PANTHER" id="PTHR30201">
    <property type="entry name" value="TRIPHOSPHORIBOSYL-DEPHOSPHO-COA SYNTHASE"/>
    <property type="match status" value="1"/>
</dbReference>
<dbReference type="EMBL" id="AP024355">
    <property type="protein sequence ID" value="BCR05531.1"/>
    <property type="molecule type" value="Genomic_DNA"/>
</dbReference>
<keyword evidence="7" id="KW-1185">Reference proteome</keyword>
<reference evidence="6 7" key="1">
    <citation type="journal article" date="2016" name="C (Basel)">
        <title>Selective Growth of and Electricity Production by Marine Exoelectrogenic Bacteria in Self-Aggregated Hydrogel of Microbially Reduced Graphene Oxide.</title>
        <authorList>
            <person name="Yoshida N."/>
            <person name="Goto Y."/>
            <person name="Miyata Y."/>
        </authorList>
    </citation>
    <scope>NUCLEOTIDE SEQUENCE [LARGE SCALE GENOMIC DNA]</scope>
    <source>
        <strain evidence="6 7">NIT-T3</strain>
    </source>
</reference>
<evidence type="ECO:0000313" key="7">
    <source>
        <dbReference type="Proteomes" id="UP001319827"/>
    </source>
</evidence>
<evidence type="ECO:0000256" key="5">
    <source>
        <dbReference type="ARBA" id="ARBA00022840"/>
    </source>
</evidence>
<name>A0ABM8HY69_9BACT</name>
<evidence type="ECO:0000256" key="3">
    <source>
        <dbReference type="ARBA" id="ARBA00022679"/>
    </source>
</evidence>
<dbReference type="PANTHER" id="PTHR30201:SF2">
    <property type="entry name" value="2-(5''-TRIPHOSPHORIBOSYL)-3'-DEPHOSPHOCOENZYME-A SYNTHASE"/>
    <property type="match status" value="1"/>
</dbReference>
<keyword evidence="3" id="KW-0808">Transferase</keyword>
<evidence type="ECO:0000256" key="2">
    <source>
        <dbReference type="ARBA" id="ARBA00012074"/>
    </source>
</evidence>
<keyword evidence="4" id="KW-0547">Nucleotide-binding</keyword>
<dbReference type="Gene3D" id="1.10.4200.10">
    <property type="entry name" value="Triphosphoribosyl-dephospho-CoA protein"/>
    <property type="match status" value="2"/>
</dbReference>